<dbReference type="Proteomes" id="UP000663419">
    <property type="component" value="Chromosome 2"/>
</dbReference>
<evidence type="ECO:0000313" key="1">
    <source>
        <dbReference type="EMBL" id="QSS51071.1"/>
    </source>
</evidence>
<accession>A0A8A1LBI9</accession>
<sequence>MLSSHLPRRQQFCPLGPNWKWQNRSYGTGYLPTCDEFQGLPVQGSLPGAHQVSMLREVP</sequence>
<dbReference type="EMBL" id="CP069103">
    <property type="protein sequence ID" value="QSS51071.1"/>
    <property type="molecule type" value="Genomic_DNA"/>
</dbReference>
<protein>
    <submittedName>
        <fullName evidence="1">Uncharacterized protein</fullName>
    </submittedName>
</protein>
<reference evidence="1" key="1">
    <citation type="submission" date="2021-01" db="EMBL/GenBank/DDBJ databases">
        <title>Chromosome-level genome assembly of a human fungal pathogen reveals clustering of transcriptionally co-regulated genes.</title>
        <authorList>
            <person name="Voorhies M."/>
            <person name="Cohen S."/>
            <person name="Shea T.P."/>
            <person name="Petrus S."/>
            <person name="Munoz J.F."/>
            <person name="Poplawski S."/>
            <person name="Goldman W.E."/>
            <person name="Michael T."/>
            <person name="Cuomo C.A."/>
            <person name="Sil A."/>
            <person name="Beyhan S."/>
        </authorList>
    </citation>
    <scope>NUCLEOTIDE SEQUENCE</scope>
    <source>
        <strain evidence="1">H88</strain>
    </source>
</reference>
<dbReference type="VEuPathDB" id="FungiDB:I7I53_06296"/>
<dbReference type="AlphaFoldDB" id="A0A8A1LBI9"/>
<organism evidence="1 2">
    <name type="scientific">Ajellomyces capsulatus (strain H88)</name>
    <name type="common">Darling's disease fungus</name>
    <name type="synonym">Histoplasma capsulatum</name>
    <dbReference type="NCBI Taxonomy" id="544711"/>
    <lineage>
        <taxon>Eukaryota</taxon>
        <taxon>Fungi</taxon>
        <taxon>Dikarya</taxon>
        <taxon>Ascomycota</taxon>
        <taxon>Pezizomycotina</taxon>
        <taxon>Eurotiomycetes</taxon>
        <taxon>Eurotiomycetidae</taxon>
        <taxon>Onygenales</taxon>
        <taxon>Ajellomycetaceae</taxon>
        <taxon>Histoplasma</taxon>
    </lineage>
</organism>
<name>A0A8A1LBI9_AJEC8</name>
<evidence type="ECO:0000313" key="2">
    <source>
        <dbReference type="Proteomes" id="UP000663419"/>
    </source>
</evidence>
<gene>
    <name evidence="1" type="ORF">I7I53_06296</name>
</gene>
<proteinExistence type="predicted"/>